<feature type="transmembrane region" description="Helical" evidence="1">
    <location>
        <begin position="82"/>
        <end position="102"/>
    </location>
</feature>
<keyword evidence="4" id="KW-1185">Reference proteome</keyword>
<dbReference type="RefSeq" id="WP_186982403.1">
    <property type="nucleotide sequence ID" value="NZ_JACOQH010000007.1"/>
</dbReference>
<keyword evidence="1" id="KW-0812">Transmembrane</keyword>
<dbReference type="Pfam" id="PF02517">
    <property type="entry name" value="Rce1-like"/>
    <property type="match status" value="1"/>
</dbReference>
<feature type="domain" description="CAAX prenyl protease 2/Lysostaphin resistance protein A-like" evidence="2">
    <location>
        <begin position="116"/>
        <end position="218"/>
    </location>
</feature>
<dbReference type="Proteomes" id="UP000621540">
    <property type="component" value="Unassembled WGS sequence"/>
</dbReference>
<sequence>MREKRKNWNPVLVFILGVAIAAGFLLVMDGATFLASCFMILPGYGMTVVSELTASVYILIVLLALGYIGVFAKMGEGLLTGFYIGGFMTAYCIYEIIGQFYIQSMSGDGQVQPAVQIFLFAVATFLIGFNEELVFRGIILNLFLDKFGNSKKGIVTATVLSSVIFGAVHLTNIFSGVSVASALVQAIQAAVLGGLLAAIYLRSGNIWIVIVAHALTDFASMLSSGIYGMGDAIDSINQLSWLNFITVPIFLIPTLVLFRKSKLQELEDKRNGIVVIPSQKSCEHTAIVSLILGMIGIMMGCAGYGLAFGVVGLLGSYTAWKESRKRNGILIAAFITSGAAIVISFIACIFMLGVMPQVSDMSDLMRGFQ</sequence>
<organism evidence="3 4">
    <name type="scientific">Roseburia yibonii</name>
    <dbReference type="NCBI Taxonomy" id="2763063"/>
    <lineage>
        <taxon>Bacteria</taxon>
        <taxon>Bacillati</taxon>
        <taxon>Bacillota</taxon>
        <taxon>Clostridia</taxon>
        <taxon>Lachnospirales</taxon>
        <taxon>Lachnospiraceae</taxon>
        <taxon>Roseburia</taxon>
    </lineage>
</organism>
<feature type="transmembrane region" description="Helical" evidence="1">
    <location>
        <begin position="239"/>
        <end position="258"/>
    </location>
</feature>
<dbReference type="EMBL" id="JACOQH010000007">
    <property type="protein sequence ID" value="MBC5754327.1"/>
    <property type="molecule type" value="Genomic_DNA"/>
</dbReference>
<feature type="transmembrane region" description="Helical" evidence="1">
    <location>
        <begin position="180"/>
        <end position="201"/>
    </location>
</feature>
<feature type="transmembrane region" description="Helical" evidence="1">
    <location>
        <begin position="114"/>
        <end position="133"/>
    </location>
</feature>
<dbReference type="InterPro" id="IPR052710">
    <property type="entry name" value="CAAX_protease"/>
</dbReference>
<keyword evidence="3" id="KW-0645">Protease</keyword>
<gene>
    <name evidence="3" type="ORF">H8Z76_09960</name>
</gene>
<dbReference type="InterPro" id="IPR003675">
    <property type="entry name" value="Rce1/LyrA-like_dom"/>
</dbReference>
<feature type="transmembrane region" description="Helical" evidence="1">
    <location>
        <begin position="287"/>
        <end position="317"/>
    </location>
</feature>
<dbReference type="GO" id="GO:0008237">
    <property type="term" value="F:metallopeptidase activity"/>
    <property type="evidence" value="ECO:0007669"/>
    <property type="project" value="UniProtKB-KW"/>
</dbReference>
<feature type="transmembrane region" description="Helical" evidence="1">
    <location>
        <begin position="329"/>
        <end position="355"/>
    </location>
</feature>
<keyword evidence="1" id="KW-0472">Membrane</keyword>
<comment type="caution">
    <text evidence="3">The sequence shown here is derived from an EMBL/GenBank/DDBJ whole genome shotgun (WGS) entry which is preliminary data.</text>
</comment>
<proteinExistence type="predicted"/>
<dbReference type="PANTHER" id="PTHR36435:SF1">
    <property type="entry name" value="CAAX AMINO TERMINAL PROTEASE FAMILY PROTEIN"/>
    <property type="match status" value="1"/>
</dbReference>
<evidence type="ECO:0000313" key="3">
    <source>
        <dbReference type="EMBL" id="MBC5754327.1"/>
    </source>
</evidence>
<keyword evidence="3" id="KW-0378">Hydrolase</keyword>
<feature type="transmembrane region" description="Helical" evidence="1">
    <location>
        <begin position="206"/>
        <end position="227"/>
    </location>
</feature>
<keyword evidence="3" id="KW-0482">Metalloprotease</keyword>
<feature type="transmembrane region" description="Helical" evidence="1">
    <location>
        <begin position="154"/>
        <end position="174"/>
    </location>
</feature>
<evidence type="ECO:0000256" key="1">
    <source>
        <dbReference type="SAM" id="Phobius"/>
    </source>
</evidence>
<feature type="transmembrane region" description="Helical" evidence="1">
    <location>
        <begin position="53"/>
        <end position="70"/>
    </location>
</feature>
<name>A0ABR7IBQ0_9FIRM</name>
<keyword evidence="1" id="KW-1133">Transmembrane helix</keyword>
<evidence type="ECO:0000259" key="2">
    <source>
        <dbReference type="Pfam" id="PF02517"/>
    </source>
</evidence>
<protein>
    <submittedName>
        <fullName evidence="3">CPBP family intramembrane metalloprotease</fullName>
    </submittedName>
</protein>
<evidence type="ECO:0000313" key="4">
    <source>
        <dbReference type="Proteomes" id="UP000621540"/>
    </source>
</evidence>
<reference evidence="3 4" key="1">
    <citation type="submission" date="2020-08" db="EMBL/GenBank/DDBJ databases">
        <title>Genome public.</title>
        <authorList>
            <person name="Liu C."/>
            <person name="Sun Q."/>
        </authorList>
    </citation>
    <scope>NUCLEOTIDE SEQUENCE [LARGE SCALE GENOMIC DNA]</scope>
    <source>
        <strain evidence="3 4">BX0805</strain>
    </source>
</reference>
<feature type="transmembrane region" description="Helical" evidence="1">
    <location>
        <begin position="12"/>
        <end position="41"/>
    </location>
</feature>
<dbReference type="PANTHER" id="PTHR36435">
    <property type="entry name" value="SLR1288 PROTEIN"/>
    <property type="match status" value="1"/>
</dbReference>
<accession>A0ABR7IBQ0</accession>